<protein>
    <submittedName>
        <fullName evidence="1">Uncharacterized protein</fullName>
    </submittedName>
</protein>
<evidence type="ECO:0000313" key="1">
    <source>
        <dbReference type="EMBL" id="KAI7724777.1"/>
    </source>
</evidence>
<dbReference type="Proteomes" id="UP001206925">
    <property type="component" value="Unassembled WGS sequence"/>
</dbReference>
<evidence type="ECO:0000313" key="2">
    <source>
        <dbReference type="Proteomes" id="UP001206925"/>
    </source>
</evidence>
<reference evidence="1" key="1">
    <citation type="submission" date="2022-06" db="EMBL/GenBank/DDBJ databases">
        <title>Uncovering the hologenomic basis of an extraordinary plant invasion.</title>
        <authorList>
            <person name="Bieker V.C."/>
            <person name="Martin M.D."/>
            <person name="Gilbert T."/>
            <person name="Hodgins K."/>
            <person name="Battlay P."/>
            <person name="Petersen B."/>
            <person name="Wilson J."/>
        </authorList>
    </citation>
    <scope>NUCLEOTIDE SEQUENCE</scope>
    <source>
        <strain evidence="1">AA19_3_7</strain>
        <tissue evidence="1">Leaf</tissue>
    </source>
</reference>
<comment type="caution">
    <text evidence="1">The sequence shown here is derived from an EMBL/GenBank/DDBJ whole genome shotgun (WGS) entry which is preliminary data.</text>
</comment>
<accession>A0AAD5BKA4</accession>
<dbReference type="EMBL" id="JAMZMK010012160">
    <property type="protein sequence ID" value="KAI7724777.1"/>
    <property type="molecule type" value="Genomic_DNA"/>
</dbReference>
<gene>
    <name evidence="1" type="ORF">M8C21_031202</name>
</gene>
<keyword evidence="2" id="KW-1185">Reference proteome</keyword>
<sequence length="47" mass="5433">MHNSHLLTHDVPYFILNMFVKPRPVDDKSTQNATNLDNIHTTVIQSE</sequence>
<proteinExistence type="predicted"/>
<name>A0AAD5BKA4_AMBAR</name>
<organism evidence="1 2">
    <name type="scientific">Ambrosia artemisiifolia</name>
    <name type="common">Common ragweed</name>
    <dbReference type="NCBI Taxonomy" id="4212"/>
    <lineage>
        <taxon>Eukaryota</taxon>
        <taxon>Viridiplantae</taxon>
        <taxon>Streptophyta</taxon>
        <taxon>Embryophyta</taxon>
        <taxon>Tracheophyta</taxon>
        <taxon>Spermatophyta</taxon>
        <taxon>Magnoliopsida</taxon>
        <taxon>eudicotyledons</taxon>
        <taxon>Gunneridae</taxon>
        <taxon>Pentapetalae</taxon>
        <taxon>asterids</taxon>
        <taxon>campanulids</taxon>
        <taxon>Asterales</taxon>
        <taxon>Asteraceae</taxon>
        <taxon>Asteroideae</taxon>
        <taxon>Heliantheae alliance</taxon>
        <taxon>Heliantheae</taxon>
        <taxon>Ambrosia</taxon>
    </lineage>
</organism>
<dbReference type="AlphaFoldDB" id="A0AAD5BKA4"/>